<evidence type="ECO:0000256" key="1">
    <source>
        <dbReference type="SAM" id="SignalP"/>
    </source>
</evidence>
<reference evidence="2 3" key="1">
    <citation type="submission" date="2021-03" db="EMBL/GenBank/DDBJ databases">
        <title>novel species isolated from a fishpond in China.</title>
        <authorList>
            <person name="Lu H."/>
            <person name="Cai Z."/>
        </authorList>
    </citation>
    <scope>NUCLEOTIDE SEQUENCE [LARGE SCALE GENOMIC DNA]</scope>
    <source>
        <strain evidence="2 3">JCM 31546</strain>
    </source>
</reference>
<dbReference type="Proteomes" id="UP000664698">
    <property type="component" value="Unassembled WGS sequence"/>
</dbReference>
<dbReference type="InterPro" id="IPR038765">
    <property type="entry name" value="Papain-like_cys_pep_sf"/>
</dbReference>
<gene>
    <name evidence="2" type="ORF">J0A67_03705</name>
</gene>
<dbReference type="RefSeq" id="WP_206567918.1">
    <property type="nucleotide sequence ID" value="NZ_JAFKCW010000001.1"/>
</dbReference>
<comment type="caution">
    <text evidence="2">The sequence shown here is derived from an EMBL/GenBank/DDBJ whole genome shotgun (WGS) entry which is preliminary data.</text>
</comment>
<keyword evidence="3" id="KW-1185">Reference proteome</keyword>
<feature type="chain" id="PRO_5046502819" description="Permuted papain-like amidase enzyme, YaeF/YiiX, C92 family" evidence="1">
    <location>
        <begin position="25"/>
        <end position="221"/>
    </location>
</feature>
<accession>A0ABS3BQJ9</accession>
<evidence type="ECO:0000313" key="3">
    <source>
        <dbReference type="Proteomes" id="UP000664698"/>
    </source>
</evidence>
<dbReference type="Gene3D" id="3.90.1720.10">
    <property type="entry name" value="endopeptidase domain like (from Nostoc punctiforme)"/>
    <property type="match status" value="1"/>
</dbReference>
<protein>
    <recommendedName>
        <fullName evidence="4">Permuted papain-like amidase enzyme, YaeF/YiiX, C92 family</fullName>
    </recommendedName>
</protein>
<organism evidence="2 3">
    <name type="scientific">Algoriphagus aestuariicola</name>
    <dbReference type="NCBI Taxonomy" id="1852016"/>
    <lineage>
        <taxon>Bacteria</taxon>
        <taxon>Pseudomonadati</taxon>
        <taxon>Bacteroidota</taxon>
        <taxon>Cytophagia</taxon>
        <taxon>Cytophagales</taxon>
        <taxon>Cyclobacteriaceae</taxon>
        <taxon>Algoriphagus</taxon>
    </lineage>
</organism>
<dbReference type="Pfam" id="PF05708">
    <property type="entry name" value="Peptidase_C92"/>
    <property type="match status" value="1"/>
</dbReference>
<dbReference type="SUPFAM" id="SSF54001">
    <property type="entry name" value="Cysteine proteinases"/>
    <property type="match status" value="1"/>
</dbReference>
<feature type="signal peptide" evidence="1">
    <location>
        <begin position="1"/>
        <end position="24"/>
    </location>
</feature>
<proteinExistence type="predicted"/>
<name>A0ABS3BQJ9_9BACT</name>
<dbReference type="InterPro" id="IPR024453">
    <property type="entry name" value="Peptidase_C92"/>
</dbReference>
<keyword evidence="1" id="KW-0732">Signal</keyword>
<evidence type="ECO:0000313" key="2">
    <source>
        <dbReference type="EMBL" id="MBN7799949.1"/>
    </source>
</evidence>
<evidence type="ECO:0008006" key="4">
    <source>
        <dbReference type="Google" id="ProtNLM"/>
    </source>
</evidence>
<dbReference type="EMBL" id="JAFKCW010000001">
    <property type="protein sequence ID" value="MBN7799949.1"/>
    <property type="molecule type" value="Genomic_DNA"/>
</dbReference>
<sequence>MKNLLSNAAILFILAFFFSLSTNAQERAFYRQLELQTGDLLFFGAKTDQLSGAINRVTQRQEEVSFDHVGLLEISDSTIYILHASPADGSIREVLDSVLSRAGEKNKRMVVYRLSDDAQASIPTAIDRAETMLGKPYNWSYVLNDSSLYCSDFVERAFRDAALFSLEPMTFKDPKTGQTDSFWASYYKNLGMDVPEGQPGCNPNGLAANEHLKKIGDLEFN</sequence>